<dbReference type="Pfam" id="PF00327">
    <property type="entry name" value="Ribosomal_L30"/>
    <property type="match status" value="1"/>
</dbReference>
<dbReference type="InterPro" id="IPR036919">
    <property type="entry name" value="Ribo_uL30_ferredoxin-like_sf"/>
</dbReference>
<dbReference type="InterPro" id="IPR016082">
    <property type="entry name" value="Ribosomal_uL30_ferredoxin-like"/>
</dbReference>
<dbReference type="STRING" id="48709.A0A1D2M8X2"/>
<keyword evidence="11" id="KW-1185">Reference proteome</keyword>
<dbReference type="Gene3D" id="3.30.1390.20">
    <property type="entry name" value="Ribosomal protein L30, ferredoxin-like fold domain"/>
    <property type="match status" value="1"/>
</dbReference>
<dbReference type="SUPFAM" id="SSF55129">
    <property type="entry name" value="Ribosomal protein L30p/L7e"/>
    <property type="match status" value="1"/>
</dbReference>
<dbReference type="GO" id="GO:0015934">
    <property type="term" value="C:large ribosomal subunit"/>
    <property type="evidence" value="ECO:0007669"/>
    <property type="project" value="InterPro"/>
</dbReference>
<accession>A0A1D2M8X2</accession>
<gene>
    <name evidence="10" type="ORF">Ocin01_17244</name>
</gene>
<evidence type="ECO:0000256" key="4">
    <source>
        <dbReference type="ARBA" id="ARBA00022980"/>
    </source>
</evidence>
<keyword evidence="4 10" id="KW-0689">Ribosomal protein</keyword>
<dbReference type="OMA" id="PYWEKEY"/>
<comment type="caution">
    <text evidence="10">The sequence shown here is derived from an EMBL/GenBank/DDBJ whole genome shotgun (WGS) entry which is preliminary data.</text>
</comment>
<evidence type="ECO:0000256" key="2">
    <source>
        <dbReference type="ARBA" id="ARBA00007594"/>
    </source>
</evidence>
<keyword evidence="3" id="KW-0809">Transit peptide</keyword>
<dbReference type="Proteomes" id="UP000094527">
    <property type="component" value="Unassembled WGS sequence"/>
</dbReference>
<dbReference type="OrthoDB" id="9973389at2759"/>
<evidence type="ECO:0000313" key="11">
    <source>
        <dbReference type="Proteomes" id="UP000094527"/>
    </source>
</evidence>
<dbReference type="CDD" id="cd01658">
    <property type="entry name" value="Ribosomal_L30"/>
    <property type="match status" value="1"/>
</dbReference>
<keyword evidence="5" id="KW-0496">Mitochondrion</keyword>
<dbReference type="InterPro" id="IPR005996">
    <property type="entry name" value="Ribosomal_uL30_bac-type"/>
</dbReference>
<dbReference type="PANTHER" id="PTHR15892:SF2">
    <property type="entry name" value="LARGE RIBOSOMAL SUBUNIT PROTEIN UL30M"/>
    <property type="match status" value="1"/>
</dbReference>
<evidence type="ECO:0000259" key="9">
    <source>
        <dbReference type="Pfam" id="PF00327"/>
    </source>
</evidence>
<dbReference type="GO" id="GO:0003735">
    <property type="term" value="F:structural constituent of ribosome"/>
    <property type="evidence" value="ECO:0007669"/>
    <property type="project" value="InterPro"/>
</dbReference>
<evidence type="ECO:0000256" key="7">
    <source>
        <dbReference type="ARBA" id="ARBA00035281"/>
    </source>
</evidence>
<dbReference type="GO" id="GO:0006412">
    <property type="term" value="P:translation"/>
    <property type="evidence" value="ECO:0007669"/>
    <property type="project" value="InterPro"/>
</dbReference>
<evidence type="ECO:0000256" key="6">
    <source>
        <dbReference type="ARBA" id="ARBA00023274"/>
    </source>
</evidence>
<reference evidence="10 11" key="1">
    <citation type="journal article" date="2016" name="Genome Biol. Evol.">
        <title>Gene Family Evolution Reflects Adaptation to Soil Environmental Stressors in the Genome of the Collembolan Orchesella cincta.</title>
        <authorList>
            <person name="Faddeeva-Vakhrusheva A."/>
            <person name="Derks M.F."/>
            <person name="Anvar S.Y."/>
            <person name="Agamennone V."/>
            <person name="Suring W."/>
            <person name="Smit S."/>
            <person name="van Straalen N.M."/>
            <person name="Roelofs D."/>
        </authorList>
    </citation>
    <scope>NUCLEOTIDE SEQUENCE [LARGE SCALE GENOMIC DNA]</scope>
    <source>
        <tissue evidence="10">Mixed pool</tissue>
    </source>
</reference>
<dbReference type="FunFam" id="3.30.1390.20:FF:000005">
    <property type="entry name" value="39S ribosomal protein L30, mitochondrial"/>
    <property type="match status" value="1"/>
</dbReference>
<keyword evidence="6" id="KW-0687">Ribonucleoprotein</keyword>
<proteinExistence type="inferred from homology"/>
<dbReference type="GO" id="GO:0005743">
    <property type="term" value="C:mitochondrial inner membrane"/>
    <property type="evidence" value="ECO:0007669"/>
    <property type="project" value="UniProtKB-ARBA"/>
</dbReference>
<comment type="subcellular location">
    <subcellularLocation>
        <location evidence="1">Mitochondrion</location>
    </subcellularLocation>
</comment>
<dbReference type="AlphaFoldDB" id="A0A1D2M8X2"/>
<evidence type="ECO:0000256" key="8">
    <source>
        <dbReference type="ARBA" id="ARBA00035356"/>
    </source>
</evidence>
<evidence type="ECO:0000256" key="1">
    <source>
        <dbReference type="ARBA" id="ARBA00004173"/>
    </source>
</evidence>
<sequence>MQSGSLLSLFKNAVRIRSVCGSNSGCLSSALISLSGVISDVPTNYHQQQQQSLLLGGVRFKFSRRMGNIRITKQDPEGVRYPGFVYFPRPGEKDPPVEPTKLFMVKRIRGLAGCPYWEKEYIKELGLQSRRSIAIIKNTPTQNARLYKVKHLVQITPITMPQGMPEDPEHAFLKENGEFIGYNLLSHHDIKLDDAKKGIVAQREKFMDGETLKTRLRTQWYSRYDVI</sequence>
<comment type="similarity">
    <text evidence="2">Belongs to the universal ribosomal protein uL30 family.</text>
</comment>
<feature type="domain" description="Large ribosomal subunit protein uL30-like ferredoxin-like fold" evidence="9">
    <location>
        <begin position="105"/>
        <end position="153"/>
    </location>
</feature>
<dbReference type="PANTHER" id="PTHR15892">
    <property type="entry name" value="MITOCHONDRIAL RIBOSOMAL PROTEIN L30"/>
    <property type="match status" value="1"/>
</dbReference>
<name>A0A1D2M8X2_ORCCI</name>
<evidence type="ECO:0000313" key="10">
    <source>
        <dbReference type="EMBL" id="ODM89437.1"/>
    </source>
</evidence>
<evidence type="ECO:0000256" key="3">
    <source>
        <dbReference type="ARBA" id="ARBA00022946"/>
    </source>
</evidence>
<organism evidence="10 11">
    <name type="scientific">Orchesella cincta</name>
    <name type="common">Springtail</name>
    <name type="synonym">Podura cincta</name>
    <dbReference type="NCBI Taxonomy" id="48709"/>
    <lineage>
        <taxon>Eukaryota</taxon>
        <taxon>Metazoa</taxon>
        <taxon>Ecdysozoa</taxon>
        <taxon>Arthropoda</taxon>
        <taxon>Hexapoda</taxon>
        <taxon>Collembola</taxon>
        <taxon>Entomobryomorpha</taxon>
        <taxon>Entomobryoidea</taxon>
        <taxon>Orchesellidae</taxon>
        <taxon>Orchesellinae</taxon>
        <taxon>Orchesella</taxon>
    </lineage>
</organism>
<protein>
    <recommendedName>
        <fullName evidence="7">Large ribosomal subunit protein uL30m</fullName>
    </recommendedName>
    <alternativeName>
        <fullName evidence="8">39S ribosomal protein L30, mitochondrial</fullName>
    </alternativeName>
</protein>
<dbReference type="EMBL" id="LJIJ01002640">
    <property type="protein sequence ID" value="ODM89437.1"/>
    <property type="molecule type" value="Genomic_DNA"/>
</dbReference>
<evidence type="ECO:0000256" key="5">
    <source>
        <dbReference type="ARBA" id="ARBA00023128"/>
    </source>
</evidence>